<feature type="compositionally biased region" description="Low complexity" evidence="1">
    <location>
        <begin position="471"/>
        <end position="487"/>
    </location>
</feature>
<dbReference type="Proteomes" id="UP000838756">
    <property type="component" value="Unassembled WGS sequence"/>
</dbReference>
<sequence>MEKTKLLCRNSELMRKLRNLWSSHKKYCTTTIAPYRSYTPLSGYPSSSNYDLDRTYLNSTPHTYRNRFRGANGSIYNGQARDEIGNLSRNLSDLSLDKIDDSDDDPIKDKSTVWQWQASPKLIRYNYGSSIFNMCVIFATKLFACIRVALECVRVTTCVCVFRKELATLQRQVEHLGRSIQTPYSHPPSNFQAPSSHTPTTNRIPHSQPDSGPVYTGTEPPRDPAFRPDPRLDTNLHSDHETSGDVIQDHIQEQPSDLTANYNIGAPHDQPINTQEYNEPEEHTISKQDYHNQDIKSQRKLSKQNSRESSGKDEKIIHKQLSKDNITPQQKMETDDSEPLESNVVSQDYNTGVNREKEVIDQTKVDDTKGMDQDQLEYVADNIPVEGETQQYDNQQYSPEEYQNYEQNYEPPQQNYEQTQPNFEQPQQYTEQYENYEQYPQQYADPNAQYGEQYEDNYPTDGNYTEQAYDNTQYNQEYTEEQQYSENVEQTAESNENVEASETPQDLQKNSTPKEKLASQS</sequence>
<feature type="region of interest" description="Disordered" evidence="1">
    <location>
        <begin position="179"/>
        <end position="241"/>
    </location>
</feature>
<organism evidence="2 3">
    <name type="scientific">Pararge aegeria aegeria</name>
    <dbReference type="NCBI Taxonomy" id="348720"/>
    <lineage>
        <taxon>Eukaryota</taxon>
        <taxon>Metazoa</taxon>
        <taxon>Ecdysozoa</taxon>
        <taxon>Arthropoda</taxon>
        <taxon>Hexapoda</taxon>
        <taxon>Insecta</taxon>
        <taxon>Pterygota</taxon>
        <taxon>Neoptera</taxon>
        <taxon>Endopterygota</taxon>
        <taxon>Lepidoptera</taxon>
        <taxon>Glossata</taxon>
        <taxon>Ditrysia</taxon>
        <taxon>Papilionoidea</taxon>
        <taxon>Nymphalidae</taxon>
        <taxon>Satyrinae</taxon>
        <taxon>Satyrini</taxon>
        <taxon>Parargina</taxon>
        <taxon>Pararge</taxon>
    </lineage>
</organism>
<feature type="compositionally biased region" description="Basic and acidic residues" evidence="1">
    <location>
        <begin position="280"/>
        <end position="297"/>
    </location>
</feature>
<feature type="compositionally biased region" description="Polar residues" evidence="1">
    <location>
        <begin position="460"/>
        <end position="470"/>
    </location>
</feature>
<evidence type="ECO:0000313" key="2">
    <source>
        <dbReference type="EMBL" id="CAH2256330.1"/>
    </source>
</evidence>
<feature type="compositionally biased region" description="Polar residues" evidence="1">
    <location>
        <begin position="179"/>
        <end position="210"/>
    </location>
</feature>
<dbReference type="EMBL" id="CAKXAJ010026107">
    <property type="protein sequence ID" value="CAH2256330.1"/>
    <property type="molecule type" value="Genomic_DNA"/>
</dbReference>
<dbReference type="AlphaFoldDB" id="A0A8S4S6F1"/>
<evidence type="ECO:0000256" key="1">
    <source>
        <dbReference type="SAM" id="MobiDB-lite"/>
    </source>
</evidence>
<accession>A0A8S4S6F1</accession>
<dbReference type="OrthoDB" id="7377039at2759"/>
<gene>
    <name evidence="2" type="primary">jg3577</name>
    <name evidence="2" type="ORF">PAEG_LOCUS22897</name>
</gene>
<protein>
    <submittedName>
        <fullName evidence="2">Jg3577 protein</fullName>
    </submittedName>
</protein>
<keyword evidence="3" id="KW-1185">Reference proteome</keyword>
<feature type="region of interest" description="Disordered" evidence="1">
    <location>
        <begin position="383"/>
        <end position="521"/>
    </location>
</feature>
<feature type="compositionally biased region" description="Basic and acidic residues" evidence="1">
    <location>
        <begin position="305"/>
        <end position="317"/>
    </location>
</feature>
<feature type="compositionally biased region" description="Basic and acidic residues" evidence="1">
    <location>
        <begin position="220"/>
        <end position="241"/>
    </location>
</feature>
<feature type="compositionally biased region" description="Low complexity" evidence="1">
    <location>
        <begin position="394"/>
        <end position="443"/>
    </location>
</feature>
<feature type="compositionally biased region" description="Polar residues" evidence="1">
    <location>
        <begin position="488"/>
        <end position="511"/>
    </location>
</feature>
<proteinExistence type="predicted"/>
<feature type="compositionally biased region" description="Basic and acidic residues" evidence="1">
    <location>
        <begin position="512"/>
        <end position="521"/>
    </location>
</feature>
<name>A0A8S4S6F1_9NEOP</name>
<comment type="caution">
    <text evidence="2">The sequence shown here is derived from an EMBL/GenBank/DDBJ whole genome shotgun (WGS) entry which is preliminary data.</text>
</comment>
<reference evidence="2" key="1">
    <citation type="submission" date="2022-03" db="EMBL/GenBank/DDBJ databases">
        <authorList>
            <person name="Lindestad O."/>
        </authorList>
    </citation>
    <scope>NUCLEOTIDE SEQUENCE</scope>
</reference>
<feature type="region of interest" description="Disordered" evidence="1">
    <location>
        <begin position="279"/>
        <end position="349"/>
    </location>
</feature>
<evidence type="ECO:0000313" key="3">
    <source>
        <dbReference type="Proteomes" id="UP000838756"/>
    </source>
</evidence>